<dbReference type="Proteomes" id="UP000262939">
    <property type="component" value="Unassembled WGS sequence"/>
</dbReference>
<protein>
    <submittedName>
        <fullName evidence="3">Pilus assembly protein PilZ</fullName>
    </submittedName>
</protein>
<reference evidence="3 4" key="1">
    <citation type="submission" date="2018-08" db="EMBL/GenBank/DDBJ databases">
        <title>Bacillus chawlae sp. nov., Bacillus glennii sp. nov., and Bacillus saganii sp. nov. Isolated from the Vehicle Assembly Building at Kennedy Space Center where the Viking Spacecraft were Assembled.</title>
        <authorList>
            <person name="Seuylemezian A."/>
            <person name="Vaishampayan P."/>
        </authorList>
    </citation>
    <scope>NUCLEOTIDE SEQUENCE [LARGE SCALE GENOMIC DNA]</scope>
    <source>
        <strain evidence="3 4">V44-8</strain>
    </source>
</reference>
<evidence type="ECO:0000313" key="3">
    <source>
        <dbReference type="EMBL" id="RFU65558.1"/>
    </source>
</evidence>
<dbReference type="Pfam" id="PF12945">
    <property type="entry name" value="PilZNR"/>
    <property type="match status" value="1"/>
</dbReference>
<evidence type="ECO:0000313" key="4">
    <source>
        <dbReference type="Proteomes" id="UP000262939"/>
    </source>
</evidence>
<feature type="domain" description="PilZ" evidence="1">
    <location>
        <begin position="98"/>
        <end position="207"/>
    </location>
</feature>
<dbReference type="AlphaFoldDB" id="A0A372LGY0"/>
<accession>A0A372LGY0</accession>
<keyword evidence="4" id="KW-1185">Reference proteome</keyword>
<feature type="domain" description="Type III secretion system flagellar brake protein YcgR PilZN" evidence="2">
    <location>
        <begin position="3"/>
        <end position="89"/>
    </location>
</feature>
<dbReference type="OrthoDB" id="1951449at2"/>
<sequence>MIKIGDTLLLEPKFSLQPEQYKSMVVEMNEDSIFIDYPVNTSTGKIAFLLDGSQLKVTFADSDNAVFIFDTEVLGRVKAQIAMIQLARPPKDSLVKIQRRQFVRIETPVDAAVHPASNEFRAFRAVTDDISAGGAALRIPKVINLAETPIIYVWLALPLKTGEIRYLKLKSKVIRISASSDRFNKLSVQFMDLSEGDRQNLIRFIFEKQVEMKNKGLME</sequence>
<dbReference type="GO" id="GO:0035438">
    <property type="term" value="F:cyclic-di-GMP binding"/>
    <property type="evidence" value="ECO:0007669"/>
    <property type="project" value="InterPro"/>
</dbReference>
<evidence type="ECO:0000259" key="2">
    <source>
        <dbReference type="Pfam" id="PF12945"/>
    </source>
</evidence>
<proteinExistence type="predicted"/>
<dbReference type="InterPro" id="IPR009926">
    <property type="entry name" value="T3SS_YcgR_PilZN"/>
</dbReference>
<name>A0A372LGY0_9BACI</name>
<gene>
    <name evidence="3" type="ORF">D0466_06675</name>
</gene>
<organism evidence="3 4">
    <name type="scientific">Peribacillus glennii</name>
    <dbReference type="NCBI Taxonomy" id="2303991"/>
    <lineage>
        <taxon>Bacteria</taxon>
        <taxon>Bacillati</taxon>
        <taxon>Bacillota</taxon>
        <taxon>Bacilli</taxon>
        <taxon>Bacillales</taxon>
        <taxon>Bacillaceae</taxon>
        <taxon>Peribacillus</taxon>
    </lineage>
</organism>
<dbReference type="Pfam" id="PF07238">
    <property type="entry name" value="PilZ"/>
    <property type="match status" value="1"/>
</dbReference>
<comment type="caution">
    <text evidence="3">The sequence shown here is derived from an EMBL/GenBank/DDBJ whole genome shotgun (WGS) entry which is preliminary data.</text>
</comment>
<dbReference type="InterPro" id="IPR009875">
    <property type="entry name" value="PilZ_domain"/>
</dbReference>
<dbReference type="SUPFAM" id="SSF141371">
    <property type="entry name" value="PilZ domain-like"/>
    <property type="match status" value="1"/>
</dbReference>
<dbReference type="Gene3D" id="2.40.10.220">
    <property type="entry name" value="predicted glycosyltransferase like domains"/>
    <property type="match status" value="1"/>
</dbReference>
<dbReference type="RefSeq" id="WP_117321732.1">
    <property type="nucleotide sequence ID" value="NZ_QVTD01000003.1"/>
</dbReference>
<evidence type="ECO:0000259" key="1">
    <source>
        <dbReference type="Pfam" id="PF07238"/>
    </source>
</evidence>
<dbReference type="EMBL" id="QVTD01000003">
    <property type="protein sequence ID" value="RFU65558.1"/>
    <property type="molecule type" value="Genomic_DNA"/>
</dbReference>